<proteinExistence type="predicted"/>
<reference evidence="1 2" key="1">
    <citation type="submission" date="2012-10" db="EMBL/GenBank/DDBJ databases">
        <authorList>
            <person name="Harkins D.M."/>
            <person name="Durkin A.S."/>
            <person name="Brinkac L.M."/>
            <person name="Haft D.H."/>
            <person name="Selengut J.D."/>
            <person name="Sanka R."/>
            <person name="DePew J."/>
            <person name="Purushe J."/>
            <person name="Chanthongthip A."/>
            <person name="Lattana O."/>
            <person name="Phetsouvanh R."/>
            <person name="Newton P.N."/>
            <person name="Vinetz J.M."/>
            <person name="Sutton G.G."/>
            <person name="Nierman W.C."/>
            <person name="Fouts D.E."/>
        </authorList>
    </citation>
    <scope>NUCLEOTIDE SEQUENCE [LARGE SCALE GENOMIC DNA]</scope>
    <source>
        <strain evidence="1 2">UI 12758</strain>
    </source>
</reference>
<dbReference type="RefSeq" id="WP_000645039.1">
    <property type="nucleotide sequence ID" value="NZ_AHNR02000012.1"/>
</dbReference>
<evidence type="ECO:0000313" key="2">
    <source>
        <dbReference type="Proteomes" id="UP000001340"/>
    </source>
</evidence>
<protein>
    <submittedName>
        <fullName evidence="1">Uncharacterized protein</fullName>
    </submittedName>
</protein>
<dbReference type="EMBL" id="AHNR02000012">
    <property type="protein sequence ID" value="EKR56845.1"/>
    <property type="molecule type" value="Genomic_DNA"/>
</dbReference>
<accession>A0A0E2D9T9</accession>
<comment type="caution">
    <text evidence="1">The sequence shown here is derived from an EMBL/GenBank/DDBJ whole genome shotgun (WGS) entry which is preliminary data.</text>
</comment>
<dbReference type="Proteomes" id="UP000001340">
    <property type="component" value="Unassembled WGS sequence"/>
</dbReference>
<organism evidence="1 2">
    <name type="scientific">Leptospira interrogans str. UI 12758</name>
    <dbReference type="NCBI Taxonomy" id="1049938"/>
    <lineage>
        <taxon>Bacteria</taxon>
        <taxon>Pseudomonadati</taxon>
        <taxon>Spirochaetota</taxon>
        <taxon>Spirochaetia</taxon>
        <taxon>Leptospirales</taxon>
        <taxon>Leptospiraceae</taxon>
        <taxon>Leptospira</taxon>
    </lineage>
</organism>
<sequence length="128" mass="14400">MKAKVKRCAAFLGMVGLTAALICFTVMLSGNSCPTFYKSTQTVEKNCHSSEKTDDQTSSTCSSCNLLFSAEHSKTPELYRSYFSVLTIFQNYFHFASLIFHFPKTWKDPNSNAQKFVVQSISSIRLLI</sequence>
<name>A0A0E2D9T9_LEPIR</name>
<dbReference type="AlphaFoldDB" id="A0A0E2D9T9"/>
<evidence type="ECO:0000313" key="1">
    <source>
        <dbReference type="EMBL" id="EKR56845.1"/>
    </source>
</evidence>
<gene>
    <name evidence="1" type="ORF">LEP1GSC105_1303</name>
</gene>